<dbReference type="InterPro" id="IPR026881">
    <property type="entry name" value="WYL_dom"/>
</dbReference>
<dbReference type="Pfam" id="PF25583">
    <property type="entry name" value="WCX"/>
    <property type="match status" value="1"/>
</dbReference>
<evidence type="ECO:0000313" key="3">
    <source>
        <dbReference type="EMBL" id="EHO62762.1"/>
    </source>
</evidence>
<proteinExistence type="predicted"/>
<dbReference type="PANTHER" id="PTHR34580">
    <property type="match status" value="1"/>
</dbReference>
<gene>
    <name evidence="3" type="ORF">HMPREF9453_01354</name>
</gene>
<reference evidence="3 4" key="1">
    <citation type="submission" date="2011-11" db="EMBL/GenBank/DDBJ databases">
        <title>The Genome Sequence of Dialister succinatiphilus YIT 11850.</title>
        <authorList>
            <consortium name="The Broad Institute Genome Sequencing Platform"/>
            <person name="Earl A."/>
            <person name="Ward D."/>
            <person name="Feldgarden M."/>
            <person name="Gevers D."/>
            <person name="Morotomi M."/>
            <person name="Young S.K."/>
            <person name="Zeng Q."/>
            <person name="Gargeya S."/>
            <person name="Fitzgerald M."/>
            <person name="Haas B."/>
            <person name="Abouelleil A."/>
            <person name="Alvarado L."/>
            <person name="Arachchi H.M."/>
            <person name="Berlin A."/>
            <person name="Brown A."/>
            <person name="Chapman S.B."/>
            <person name="Dunbar C."/>
            <person name="Gearin G."/>
            <person name="Goldberg J."/>
            <person name="Griggs A."/>
            <person name="Gujja S."/>
            <person name="Heiman D."/>
            <person name="Howarth C."/>
            <person name="Lui A."/>
            <person name="MacDonald P.J.P."/>
            <person name="Montmayeur A."/>
            <person name="Murphy C."/>
            <person name="Neiman D."/>
            <person name="Pearson M."/>
            <person name="Priest M."/>
            <person name="Roberts A."/>
            <person name="Saif S."/>
            <person name="Shea T."/>
            <person name="Sisk P."/>
            <person name="Stolte C."/>
            <person name="Sykes S."/>
            <person name="Wortman J."/>
            <person name="Nusbaum C."/>
            <person name="Birren B."/>
        </authorList>
    </citation>
    <scope>NUCLEOTIDE SEQUENCE [LARGE SCALE GENOMIC DNA]</scope>
    <source>
        <strain evidence="3 4">YIT 11850</strain>
    </source>
</reference>
<dbReference type="RefSeq" id="WP_008859848.1">
    <property type="nucleotide sequence ID" value="NZ_JH591188.1"/>
</dbReference>
<feature type="domain" description="WCX" evidence="2">
    <location>
        <begin position="269"/>
        <end position="330"/>
    </location>
</feature>
<dbReference type="InterPro" id="IPR057727">
    <property type="entry name" value="WCX_dom"/>
</dbReference>
<dbReference type="eggNOG" id="COG2378">
    <property type="taxonomic scope" value="Bacteria"/>
</dbReference>
<dbReference type="PANTHER" id="PTHR34580:SF1">
    <property type="entry name" value="PROTEIN PAFC"/>
    <property type="match status" value="1"/>
</dbReference>
<dbReference type="STRING" id="742743.HMPREF9453_01354"/>
<accession>H1D166</accession>
<organism evidence="3 4">
    <name type="scientific">Dialister succinatiphilus YIT 11850</name>
    <dbReference type="NCBI Taxonomy" id="742743"/>
    <lineage>
        <taxon>Bacteria</taxon>
        <taxon>Bacillati</taxon>
        <taxon>Bacillota</taxon>
        <taxon>Negativicutes</taxon>
        <taxon>Veillonellales</taxon>
        <taxon>Veillonellaceae</taxon>
        <taxon>Dialister</taxon>
    </lineage>
</organism>
<feature type="domain" description="WYL" evidence="1">
    <location>
        <begin position="155"/>
        <end position="225"/>
    </location>
</feature>
<evidence type="ECO:0000313" key="4">
    <source>
        <dbReference type="Proteomes" id="UP000003277"/>
    </source>
</evidence>
<dbReference type="Pfam" id="PF13280">
    <property type="entry name" value="WYL"/>
    <property type="match status" value="1"/>
</dbReference>
<dbReference type="InterPro" id="IPR051534">
    <property type="entry name" value="CBASS_pafABC_assoc_protein"/>
</dbReference>
<dbReference type="OrthoDB" id="86031at2"/>
<evidence type="ECO:0000259" key="1">
    <source>
        <dbReference type="Pfam" id="PF13280"/>
    </source>
</evidence>
<keyword evidence="4" id="KW-1185">Reference proteome</keyword>
<protein>
    <submittedName>
        <fullName evidence="3">Uncharacterized protein</fullName>
    </submittedName>
</protein>
<dbReference type="Proteomes" id="UP000003277">
    <property type="component" value="Unassembled WGS sequence"/>
</dbReference>
<name>H1D166_9FIRM</name>
<evidence type="ECO:0000259" key="2">
    <source>
        <dbReference type="Pfam" id="PF25583"/>
    </source>
</evidence>
<dbReference type="PROSITE" id="PS52050">
    <property type="entry name" value="WYL"/>
    <property type="match status" value="1"/>
</dbReference>
<dbReference type="HOGENOM" id="CLU_073597_0_0_9"/>
<comment type="caution">
    <text evidence="3">The sequence shown here is derived from an EMBL/GenBank/DDBJ whole genome shotgun (WGS) entry which is preliminary data.</text>
</comment>
<dbReference type="AlphaFoldDB" id="H1D166"/>
<dbReference type="PATRIC" id="fig|742743.3.peg.1375"/>
<sequence length="338" mass="39633">MTEKETDRDDKKTERVLFLWDRLSRGGSVSRQEMVETFGVNLRTASRYLAEIRKYLAEREEQDHVHRELYYDRARKVYRIRELEEEMIRPSELYAIGKILLASRAFHKKELESLLRRLLQSAVLGTDKKEVERYIRSELFDYLDPAHEKPDVENLWTAAGAVKKHHVLSFDYRRQGEKEASPHEICPEGVLFSEYYFYVVGIPKAEEKLTGADTRVYRLDRMSSLMDTGESFSVNYGRRFREGIFKNSIQYMYGGRPEHIRFLYRGPSLEAVLDRLPTAKAKAQKDGSFLITDVIRGDGILMWLLSQGKRVKMLSPTSLREKWLKEAEAICLENEEKE</sequence>
<dbReference type="EMBL" id="ADLT01000045">
    <property type="protein sequence ID" value="EHO62762.1"/>
    <property type="molecule type" value="Genomic_DNA"/>
</dbReference>